<proteinExistence type="predicted"/>
<name>A0A1V9F344_9BACT</name>
<evidence type="ECO:0000313" key="3">
    <source>
        <dbReference type="Proteomes" id="UP000192276"/>
    </source>
</evidence>
<keyword evidence="3" id="KW-1185">Reference proteome</keyword>
<gene>
    <name evidence="2" type="ORF">A4R26_28450</name>
</gene>
<organism evidence="2 3">
    <name type="scientific">Niastella populi</name>
    <dbReference type="NCBI Taxonomy" id="550983"/>
    <lineage>
        <taxon>Bacteria</taxon>
        <taxon>Pseudomonadati</taxon>
        <taxon>Bacteroidota</taxon>
        <taxon>Chitinophagia</taxon>
        <taxon>Chitinophagales</taxon>
        <taxon>Chitinophagaceae</taxon>
        <taxon>Niastella</taxon>
    </lineage>
</organism>
<evidence type="ECO:0000259" key="1">
    <source>
        <dbReference type="Pfam" id="PF16405"/>
    </source>
</evidence>
<reference evidence="3" key="1">
    <citation type="submission" date="2016-04" db="EMBL/GenBank/DDBJ databases">
        <authorList>
            <person name="Chen L."/>
            <person name="Zhuang W."/>
            <person name="Wang G."/>
        </authorList>
    </citation>
    <scope>NUCLEOTIDE SEQUENCE [LARGE SCALE GENOMIC DNA]</scope>
    <source>
        <strain evidence="3">208</strain>
    </source>
</reference>
<dbReference type="Pfam" id="PF16389">
    <property type="entry name" value="DUF4998"/>
    <property type="match status" value="1"/>
</dbReference>
<dbReference type="STRING" id="550983.A4R26_28450"/>
<dbReference type="AlphaFoldDB" id="A0A1V9F344"/>
<accession>A0A1V9F344</accession>
<sequence length="413" mass="44935">MASHYNTNLNLRKMKTTQSYVTILLSIAVVLVACRKMDDYKDKYLSGGSITYTGKIDSVKAHPGDGRIMLSGLLIADPKITEMRIYWNNRTDSFVLPVNRTAGVDTVRAILKNMEEGVKTFTLVTIDKYGNRSVNVTITGRIFGEVYKSLLLNRTLKDGLFAGDSVSLDWNILDASTGALGSELKYTDNSDNVQTAFVNRTDSKTVLKNYKFGTTFQYRTLYLPDTLAIDTFYSQYQHVTVKADVTGVYLKNAGPGFANSDGGTGRWQTPADWITTPDVRNGGNDIGGLDNGSWLPSKALSIEAWSGMPPVPNGKIYQTFALPAGKYILTVTAGDCSSGGIKYITVAPGASLPDIGDVPTSAIAYRTIAKNTDNTLEFTVTGASTQVSVGLQADMTGTNNYMKAFKVRLMKLP</sequence>
<comment type="caution">
    <text evidence="2">The sequence shown here is derived from an EMBL/GenBank/DDBJ whole genome shotgun (WGS) entry which is preliminary data.</text>
</comment>
<evidence type="ECO:0000313" key="2">
    <source>
        <dbReference type="EMBL" id="OQP52687.1"/>
    </source>
</evidence>
<dbReference type="EMBL" id="LWBP01000213">
    <property type="protein sequence ID" value="OQP52687.1"/>
    <property type="molecule type" value="Genomic_DNA"/>
</dbReference>
<dbReference type="OrthoDB" id="1043438at2"/>
<dbReference type="Proteomes" id="UP000192276">
    <property type="component" value="Unassembled WGS sequence"/>
</dbReference>
<protein>
    <recommendedName>
        <fullName evidence="1">DUF5013 domain-containing protein</fullName>
    </recommendedName>
</protein>
<dbReference type="Pfam" id="PF16405">
    <property type="entry name" value="DUF5013"/>
    <property type="match status" value="1"/>
</dbReference>
<feature type="domain" description="DUF5013" evidence="1">
    <location>
        <begin position="251"/>
        <end position="390"/>
    </location>
</feature>
<dbReference type="InterPro" id="IPR032181">
    <property type="entry name" value="DUF5013"/>
</dbReference>